<proteinExistence type="predicted"/>
<feature type="transmembrane region" description="Helical" evidence="1">
    <location>
        <begin position="12"/>
        <end position="37"/>
    </location>
</feature>
<keyword evidence="3" id="KW-1185">Reference proteome</keyword>
<dbReference type="OrthoDB" id="5807167at2759"/>
<accession>A0A368F5D7</accession>
<evidence type="ECO:0000256" key="1">
    <source>
        <dbReference type="SAM" id="Phobius"/>
    </source>
</evidence>
<keyword evidence="1" id="KW-1133">Transmembrane helix</keyword>
<organism evidence="2 3">
    <name type="scientific">Ancylostoma caninum</name>
    <name type="common">Dog hookworm</name>
    <dbReference type="NCBI Taxonomy" id="29170"/>
    <lineage>
        <taxon>Eukaryota</taxon>
        <taxon>Metazoa</taxon>
        <taxon>Ecdysozoa</taxon>
        <taxon>Nematoda</taxon>
        <taxon>Chromadorea</taxon>
        <taxon>Rhabditida</taxon>
        <taxon>Rhabditina</taxon>
        <taxon>Rhabditomorpha</taxon>
        <taxon>Strongyloidea</taxon>
        <taxon>Ancylostomatidae</taxon>
        <taxon>Ancylostomatinae</taxon>
        <taxon>Ancylostoma</taxon>
    </lineage>
</organism>
<name>A0A368F5D7_ANCCA</name>
<dbReference type="EMBL" id="JOJR01004456">
    <property type="protein sequence ID" value="RCN27293.1"/>
    <property type="molecule type" value="Genomic_DNA"/>
</dbReference>
<feature type="transmembrane region" description="Helical" evidence="1">
    <location>
        <begin position="49"/>
        <end position="72"/>
    </location>
</feature>
<protein>
    <recommendedName>
        <fullName evidence="4">7TM GPCR serpentine receptor class x (Srx) domain-containing protein</fullName>
    </recommendedName>
</protein>
<keyword evidence="1" id="KW-0472">Membrane</keyword>
<feature type="transmembrane region" description="Helical" evidence="1">
    <location>
        <begin position="92"/>
        <end position="119"/>
    </location>
</feature>
<evidence type="ECO:0000313" key="3">
    <source>
        <dbReference type="Proteomes" id="UP000252519"/>
    </source>
</evidence>
<evidence type="ECO:0000313" key="2">
    <source>
        <dbReference type="EMBL" id="RCN27293.1"/>
    </source>
</evidence>
<sequence>MIDCDYREFNTGFVSLLVIANQVFFQLLPTLIWKPFFYSLDSMGARIHFMVSFGTEMFIILCEAFIAISRYLTFTSKDVANNYWNIPRVRVWLFGILGISIAYVSIYFFCNFTVSYLLLIY</sequence>
<keyword evidence="1" id="KW-0812">Transmembrane</keyword>
<dbReference type="Proteomes" id="UP000252519">
    <property type="component" value="Unassembled WGS sequence"/>
</dbReference>
<comment type="caution">
    <text evidence="2">The sequence shown here is derived from an EMBL/GenBank/DDBJ whole genome shotgun (WGS) entry which is preliminary data.</text>
</comment>
<gene>
    <name evidence="2" type="ORF">ANCCAN_26974</name>
</gene>
<reference evidence="2 3" key="1">
    <citation type="submission" date="2014-10" db="EMBL/GenBank/DDBJ databases">
        <title>Draft genome of the hookworm Ancylostoma caninum.</title>
        <authorList>
            <person name="Mitreva M."/>
        </authorList>
    </citation>
    <scope>NUCLEOTIDE SEQUENCE [LARGE SCALE GENOMIC DNA]</scope>
    <source>
        <strain evidence="2 3">Baltimore</strain>
    </source>
</reference>
<dbReference type="AlphaFoldDB" id="A0A368F5D7"/>
<evidence type="ECO:0008006" key="4">
    <source>
        <dbReference type="Google" id="ProtNLM"/>
    </source>
</evidence>